<dbReference type="GO" id="GO:0032259">
    <property type="term" value="P:methylation"/>
    <property type="evidence" value="ECO:0007669"/>
    <property type="project" value="UniProtKB-KW"/>
</dbReference>
<dbReference type="InterPro" id="IPR013216">
    <property type="entry name" value="Methyltransf_11"/>
</dbReference>
<evidence type="ECO:0000313" key="3">
    <source>
        <dbReference type="Proteomes" id="UP000198802"/>
    </source>
</evidence>
<keyword evidence="2" id="KW-0489">Methyltransferase</keyword>
<protein>
    <submittedName>
        <fullName evidence="2">Methyltransferase domain-containing protein</fullName>
    </submittedName>
</protein>
<organism evidence="2 3">
    <name type="scientific">Parafrankia irregularis</name>
    <dbReference type="NCBI Taxonomy" id="795642"/>
    <lineage>
        <taxon>Bacteria</taxon>
        <taxon>Bacillati</taxon>
        <taxon>Actinomycetota</taxon>
        <taxon>Actinomycetes</taxon>
        <taxon>Frankiales</taxon>
        <taxon>Frankiaceae</taxon>
        <taxon>Parafrankia</taxon>
    </lineage>
</organism>
<sequence>MSMARNVRRLMVESPNSLGARSRGRRWERVREFFPSIDDMRVIDLGGTVDFWLRLDRRPAHVVVINLDKPAEPAPPDITVIVGDACNPPPEALVGDFDLVFSNSVIEHVGGHANRLAFAEVARRVAPLHWVQTPNRYFPLEPHWLFPGFQFLPVAARASVAQHWPLAHTKSATRQDALRATMSTELIGRTELKAYFPDSDIVEERTGPLTKSIIAVRPEVSGAFSAALPTADPGGGPAR</sequence>
<feature type="domain" description="Methyltransferase type 11" evidence="1">
    <location>
        <begin position="57"/>
        <end position="127"/>
    </location>
</feature>
<dbReference type="InterPro" id="IPR029063">
    <property type="entry name" value="SAM-dependent_MTases_sf"/>
</dbReference>
<dbReference type="CDD" id="cd02440">
    <property type="entry name" value="AdoMet_MTases"/>
    <property type="match status" value="1"/>
</dbReference>
<dbReference type="SUPFAM" id="SSF53335">
    <property type="entry name" value="S-adenosyl-L-methionine-dependent methyltransferases"/>
    <property type="match status" value="1"/>
</dbReference>
<proteinExistence type="predicted"/>
<dbReference type="Pfam" id="PF08241">
    <property type="entry name" value="Methyltransf_11"/>
    <property type="match status" value="1"/>
</dbReference>
<dbReference type="Gene3D" id="3.40.50.150">
    <property type="entry name" value="Vaccinia Virus protein VP39"/>
    <property type="match status" value="1"/>
</dbReference>
<gene>
    <name evidence="2" type="ORF">Ga0074812_12028</name>
</gene>
<dbReference type="Proteomes" id="UP000198802">
    <property type="component" value="Unassembled WGS sequence"/>
</dbReference>
<evidence type="ECO:0000259" key="1">
    <source>
        <dbReference type="Pfam" id="PF08241"/>
    </source>
</evidence>
<reference evidence="3" key="1">
    <citation type="submission" date="2015-11" db="EMBL/GenBank/DDBJ databases">
        <authorList>
            <person name="Varghese N."/>
        </authorList>
    </citation>
    <scope>NUCLEOTIDE SEQUENCE [LARGE SCALE GENOMIC DNA]</scope>
    <source>
        <strain evidence="3">DSM 45899</strain>
    </source>
</reference>
<dbReference type="RefSeq" id="WP_193209805.1">
    <property type="nucleotide sequence ID" value="NZ_FAOZ01000020.1"/>
</dbReference>
<dbReference type="AlphaFoldDB" id="A0A0S4QU20"/>
<dbReference type="GO" id="GO:0008757">
    <property type="term" value="F:S-adenosylmethionine-dependent methyltransferase activity"/>
    <property type="evidence" value="ECO:0007669"/>
    <property type="project" value="InterPro"/>
</dbReference>
<accession>A0A0S4QU20</accession>
<dbReference type="EMBL" id="FAOZ01000020">
    <property type="protein sequence ID" value="CUU58530.1"/>
    <property type="molecule type" value="Genomic_DNA"/>
</dbReference>
<evidence type="ECO:0000313" key="2">
    <source>
        <dbReference type="EMBL" id="CUU58530.1"/>
    </source>
</evidence>
<keyword evidence="3" id="KW-1185">Reference proteome</keyword>
<keyword evidence="2" id="KW-0808">Transferase</keyword>
<name>A0A0S4QU20_9ACTN</name>